<feature type="domain" description="C2H2-type" evidence="2">
    <location>
        <begin position="342"/>
        <end position="367"/>
    </location>
</feature>
<organism evidence="3 4">
    <name type="scientific">Armillaria solidipes</name>
    <dbReference type="NCBI Taxonomy" id="1076256"/>
    <lineage>
        <taxon>Eukaryota</taxon>
        <taxon>Fungi</taxon>
        <taxon>Dikarya</taxon>
        <taxon>Basidiomycota</taxon>
        <taxon>Agaricomycotina</taxon>
        <taxon>Agaricomycetes</taxon>
        <taxon>Agaricomycetidae</taxon>
        <taxon>Agaricales</taxon>
        <taxon>Marasmiineae</taxon>
        <taxon>Physalacriaceae</taxon>
        <taxon>Armillaria</taxon>
    </lineage>
</organism>
<dbReference type="InterPro" id="IPR013087">
    <property type="entry name" value="Znf_C2H2_type"/>
</dbReference>
<dbReference type="Proteomes" id="UP000218334">
    <property type="component" value="Unassembled WGS sequence"/>
</dbReference>
<keyword evidence="4" id="KW-1185">Reference proteome</keyword>
<evidence type="ECO:0000259" key="2">
    <source>
        <dbReference type="SMART" id="SM00355"/>
    </source>
</evidence>
<dbReference type="SMART" id="SM00355">
    <property type="entry name" value="ZnF_C2H2"/>
    <property type="match status" value="5"/>
</dbReference>
<reference evidence="4" key="1">
    <citation type="journal article" date="2017" name="Nat. Ecol. Evol.">
        <title>Genome expansion and lineage-specific genetic innovations in the forest pathogenic fungi Armillaria.</title>
        <authorList>
            <person name="Sipos G."/>
            <person name="Prasanna A.N."/>
            <person name="Walter M.C."/>
            <person name="O'Connor E."/>
            <person name="Balint B."/>
            <person name="Krizsan K."/>
            <person name="Kiss B."/>
            <person name="Hess J."/>
            <person name="Varga T."/>
            <person name="Slot J."/>
            <person name="Riley R."/>
            <person name="Boka B."/>
            <person name="Rigling D."/>
            <person name="Barry K."/>
            <person name="Lee J."/>
            <person name="Mihaltcheva S."/>
            <person name="LaButti K."/>
            <person name="Lipzen A."/>
            <person name="Waldron R."/>
            <person name="Moloney N.M."/>
            <person name="Sperisen C."/>
            <person name="Kredics L."/>
            <person name="Vagvoelgyi C."/>
            <person name="Patrignani A."/>
            <person name="Fitzpatrick D."/>
            <person name="Nagy I."/>
            <person name="Doyle S."/>
            <person name="Anderson J.B."/>
            <person name="Grigoriev I.V."/>
            <person name="Gueldener U."/>
            <person name="Muensterkoetter M."/>
            <person name="Nagy L.G."/>
        </authorList>
    </citation>
    <scope>NUCLEOTIDE SEQUENCE [LARGE SCALE GENOMIC DNA]</scope>
    <source>
        <strain evidence="4">28-4</strain>
    </source>
</reference>
<protein>
    <recommendedName>
        <fullName evidence="2">C2H2-type domain-containing protein</fullName>
    </recommendedName>
</protein>
<feature type="region of interest" description="Disordered" evidence="1">
    <location>
        <begin position="154"/>
        <end position="211"/>
    </location>
</feature>
<dbReference type="AlphaFoldDB" id="A0A2H3ALY9"/>
<evidence type="ECO:0000256" key="1">
    <source>
        <dbReference type="SAM" id="MobiDB-lite"/>
    </source>
</evidence>
<feature type="domain" description="C2H2-type" evidence="2">
    <location>
        <begin position="81"/>
        <end position="103"/>
    </location>
</feature>
<feature type="domain" description="C2H2-type" evidence="2">
    <location>
        <begin position="47"/>
        <end position="71"/>
    </location>
</feature>
<feature type="compositionally biased region" description="Low complexity" evidence="1">
    <location>
        <begin position="154"/>
        <end position="167"/>
    </location>
</feature>
<dbReference type="EMBL" id="KZ293495">
    <property type="protein sequence ID" value="PBK59889.1"/>
    <property type="molecule type" value="Genomic_DNA"/>
</dbReference>
<proteinExistence type="predicted"/>
<feature type="domain" description="C2H2-type" evidence="2">
    <location>
        <begin position="372"/>
        <end position="394"/>
    </location>
</feature>
<gene>
    <name evidence="3" type="ORF">ARMSODRAFT_767059</name>
</gene>
<sequence>MDAADGLIKPCPNRYRVVPVHDWAVNLGVSPHLCFYYLRDCLPNTQYHCSVNRCTDTFTETEIGNHLKAKHYGIARNPERVTCKECRRTMRAKSYHDHFLQIHRGRSIRCAYCTTRQVRVQNFPGHFKACPGLNKYRKGQKALRPTYVFRSYLPPSSSPHLSVSNPYPSDGQERSTSNDGGRDDTSFSSSPLSDLDDSMGAENSSVGGNSRIATNCAQSDLYSRTDHILDSDNANALHALLGSIPPPDDASPLALGTISSRHPSVTEKLLKPCPEGYREVRDDSIQTWRGRPLPGLLVYYLRDPPAIAHSCPVDGCTSQFSGDGIRAHLRAEHPGITSQLFLKCKECDPKVSCIVAKSYATHFLDRHSGHSILCAYCLTSQSRAKNLPRHLLNHCSGLRHYSKKRRAAA</sequence>
<evidence type="ECO:0000313" key="4">
    <source>
        <dbReference type="Proteomes" id="UP000218334"/>
    </source>
</evidence>
<name>A0A2H3ALY9_9AGAR</name>
<feature type="compositionally biased region" description="Polar residues" evidence="1">
    <location>
        <begin position="201"/>
        <end position="211"/>
    </location>
</feature>
<accession>A0A2H3ALY9</accession>
<feature type="domain" description="C2H2-type" evidence="2">
    <location>
        <begin position="309"/>
        <end position="333"/>
    </location>
</feature>
<evidence type="ECO:0000313" key="3">
    <source>
        <dbReference type="EMBL" id="PBK59889.1"/>
    </source>
</evidence>